<dbReference type="Proteomes" id="UP000190285">
    <property type="component" value="Unassembled WGS sequence"/>
</dbReference>
<evidence type="ECO:0000256" key="3">
    <source>
        <dbReference type="ARBA" id="ARBA00022448"/>
    </source>
</evidence>
<accession>A0A1T5JDL4</accession>
<sequence length="220" mass="24849">MVYIEAKNISFGYPKKNKIIENISLSILKNEITAITGHNGGGKTTLGKLLAGIFKPLGGDVLIFGDNTRELTLGQIGEKIGYLFQNPDRQIFTSTVKEELLFVNKLKGKSMDKAHRDMEELLDFFDLYSKKEEVTFNLSYGEKQRLALAAILINRPEFLILDEPTTGLDKLRKNKLSKYLTKLMEKGTGMIIISHDLEFVKSHASRIIEIARGEIIDDIR</sequence>
<dbReference type="SUPFAM" id="SSF52540">
    <property type="entry name" value="P-loop containing nucleoside triphosphate hydrolases"/>
    <property type="match status" value="1"/>
</dbReference>
<dbReference type="CDD" id="cd03225">
    <property type="entry name" value="ABC_cobalt_CbiO_domain1"/>
    <property type="match status" value="1"/>
</dbReference>
<evidence type="ECO:0000256" key="2">
    <source>
        <dbReference type="ARBA" id="ARBA00005417"/>
    </source>
</evidence>
<dbReference type="Pfam" id="PF00005">
    <property type="entry name" value="ABC_tran"/>
    <property type="match status" value="1"/>
</dbReference>
<dbReference type="EMBL" id="FUZT01000002">
    <property type="protein sequence ID" value="SKC49293.1"/>
    <property type="molecule type" value="Genomic_DNA"/>
</dbReference>
<keyword evidence="7" id="KW-1278">Translocase</keyword>
<dbReference type="GO" id="GO:0016887">
    <property type="term" value="F:ATP hydrolysis activity"/>
    <property type="evidence" value="ECO:0007669"/>
    <property type="project" value="InterPro"/>
</dbReference>
<dbReference type="PANTHER" id="PTHR43553">
    <property type="entry name" value="HEAVY METAL TRANSPORTER"/>
    <property type="match status" value="1"/>
</dbReference>
<evidence type="ECO:0000313" key="10">
    <source>
        <dbReference type="EMBL" id="SKC49293.1"/>
    </source>
</evidence>
<proteinExistence type="inferred from homology"/>
<keyword evidence="4" id="KW-1003">Cell membrane</keyword>
<dbReference type="InterPro" id="IPR003593">
    <property type="entry name" value="AAA+_ATPase"/>
</dbReference>
<protein>
    <submittedName>
        <fullName evidence="10">Energy-coupling factor transport system ATP-binding protein</fullName>
    </submittedName>
</protein>
<dbReference type="GO" id="GO:0042626">
    <property type="term" value="F:ATPase-coupled transmembrane transporter activity"/>
    <property type="evidence" value="ECO:0007669"/>
    <property type="project" value="TreeGrafter"/>
</dbReference>
<dbReference type="GO" id="GO:0043190">
    <property type="term" value="C:ATP-binding cassette (ABC) transporter complex"/>
    <property type="evidence" value="ECO:0007669"/>
    <property type="project" value="TreeGrafter"/>
</dbReference>
<dbReference type="STRING" id="36842.SAMN02194393_01104"/>
<evidence type="ECO:0000313" key="11">
    <source>
        <dbReference type="Proteomes" id="UP000190285"/>
    </source>
</evidence>
<feature type="domain" description="ABC transporter" evidence="9">
    <location>
        <begin position="4"/>
        <end position="219"/>
    </location>
</feature>
<dbReference type="RefSeq" id="WP_079489935.1">
    <property type="nucleotide sequence ID" value="NZ_FUZT01000002.1"/>
</dbReference>
<dbReference type="GO" id="GO:0005524">
    <property type="term" value="F:ATP binding"/>
    <property type="evidence" value="ECO:0007669"/>
    <property type="project" value="UniProtKB-KW"/>
</dbReference>
<organism evidence="10 11">
    <name type="scientific">Maledivibacter halophilus</name>
    <dbReference type="NCBI Taxonomy" id="36842"/>
    <lineage>
        <taxon>Bacteria</taxon>
        <taxon>Bacillati</taxon>
        <taxon>Bacillota</taxon>
        <taxon>Clostridia</taxon>
        <taxon>Peptostreptococcales</taxon>
        <taxon>Caminicellaceae</taxon>
        <taxon>Maledivibacter</taxon>
    </lineage>
</organism>
<evidence type="ECO:0000256" key="5">
    <source>
        <dbReference type="ARBA" id="ARBA00022741"/>
    </source>
</evidence>
<reference evidence="10 11" key="1">
    <citation type="submission" date="2017-02" db="EMBL/GenBank/DDBJ databases">
        <authorList>
            <person name="Peterson S.W."/>
        </authorList>
    </citation>
    <scope>NUCLEOTIDE SEQUENCE [LARGE SCALE GENOMIC DNA]</scope>
    <source>
        <strain evidence="10 11">M1</strain>
    </source>
</reference>
<dbReference type="AlphaFoldDB" id="A0A1T5JDL4"/>
<keyword evidence="3" id="KW-0813">Transport</keyword>
<evidence type="ECO:0000256" key="6">
    <source>
        <dbReference type="ARBA" id="ARBA00022840"/>
    </source>
</evidence>
<name>A0A1T5JDL4_9FIRM</name>
<gene>
    <name evidence="10" type="ORF">SAMN02194393_01104</name>
</gene>
<keyword evidence="6 10" id="KW-0067">ATP-binding</keyword>
<evidence type="ECO:0000256" key="7">
    <source>
        <dbReference type="ARBA" id="ARBA00022967"/>
    </source>
</evidence>
<comment type="subcellular location">
    <subcellularLocation>
        <location evidence="1">Cell membrane</location>
        <topology evidence="1">Peripheral membrane protein</topology>
    </subcellularLocation>
</comment>
<dbReference type="OrthoDB" id="9784332at2"/>
<dbReference type="SMART" id="SM00382">
    <property type="entry name" value="AAA"/>
    <property type="match status" value="1"/>
</dbReference>
<keyword evidence="8" id="KW-0472">Membrane</keyword>
<keyword evidence="11" id="KW-1185">Reference proteome</keyword>
<evidence type="ECO:0000256" key="8">
    <source>
        <dbReference type="ARBA" id="ARBA00023136"/>
    </source>
</evidence>
<evidence type="ECO:0000256" key="1">
    <source>
        <dbReference type="ARBA" id="ARBA00004202"/>
    </source>
</evidence>
<evidence type="ECO:0000259" key="9">
    <source>
        <dbReference type="PROSITE" id="PS50893"/>
    </source>
</evidence>
<dbReference type="InterPro" id="IPR027417">
    <property type="entry name" value="P-loop_NTPase"/>
</dbReference>
<keyword evidence="5" id="KW-0547">Nucleotide-binding</keyword>
<dbReference type="PROSITE" id="PS00211">
    <property type="entry name" value="ABC_TRANSPORTER_1"/>
    <property type="match status" value="1"/>
</dbReference>
<dbReference type="InterPro" id="IPR015856">
    <property type="entry name" value="ABC_transpr_CbiO/EcfA_su"/>
</dbReference>
<comment type="similarity">
    <text evidence="2">Belongs to the ABC transporter superfamily.</text>
</comment>
<dbReference type="PANTHER" id="PTHR43553:SF24">
    <property type="entry name" value="ENERGY-COUPLING FACTOR TRANSPORTER ATP-BINDING PROTEIN ECFA1"/>
    <property type="match status" value="1"/>
</dbReference>
<dbReference type="Gene3D" id="3.40.50.300">
    <property type="entry name" value="P-loop containing nucleotide triphosphate hydrolases"/>
    <property type="match status" value="1"/>
</dbReference>
<dbReference type="InterPro" id="IPR017871">
    <property type="entry name" value="ABC_transporter-like_CS"/>
</dbReference>
<evidence type="ECO:0000256" key="4">
    <source>
        <dbReference type="ARBA" id="ARBA00022475"/>
    </source>
</evidence>
<dbReference type="InterPro" id="IPR003439">
    <property type="entry name" value="ABC_transporter-like_ATP-bd"/>
</dbReference>
<dbReference type="PROSITE" id="PS50893">
    <property type="entry name" value="ABC_TRANSPORTER_2"/>
    <property type="match status" value="1"/>
</dbReference>
<dbReference type="InterPro" id="IPR050095">
    <property type="entry name" value="ECF_ABC_transporter_ATP-bd"/>
</dbReference>